<dbReference type="SUPFAM" id="SSF56281">
    <property type="entry name" value="Metallo-hydrolase/oxidoreductase"/>
    <property type="match status" value="1"/>
</dbReference>
<accession>A0ABU5MV92</accession>
<dbReference type="Pfam" id="PF00753">
    <property type="entry name" value="Lactamase_B"/>
    <property type="match status" value="1"/>
</dbReference>
<dbReference type="EMBL" id="JARVCO010000007">
    <property type="protein sequence ID" value="MDZ8118006.1"/>
    <property type="molecule type" value="Genomic_DNA"/>
</dbReference>
<proteinExistence type="predicted"/>
<dbReference type="InterPro" id="IPR041712">
    <property type="entry name" value="DHPS-like_MBL-fold"/>
</dbReference>
<keyword evidence="3" id="KW-1185">Reference proteome</keyword>
<feature type="domain" description="Metallo-beta-lactamase" evidence="1">
    <location>
        <begin position="45"/>
        <end position="271"/>
    </location>
</feature>
<dbReference type="InterPro" id="IPR001279">
    <property type="entry name" value="Metallo-B-lactamas"/>
</dbReference>
<dbReference type="Proteomes" id="UP001290861">
    <property type="component" value="Unassembled WGS sequence"/>
</dbReference>
<dbReference type="PANTHER" id="PTHR13754">
    <property type="entry name" value="METALLO-BETA-LACTAMASE SUPERFAMILY PROTEIN"/>
    <property type="match status" value="1"/>
</dbReference>
<dbReference type="InterPro" id="IPR052926">
    <property type="entry name" value="Metallo-beta-lactamase_dom"/>
</dbReference>
<dbReference type="SMART" id="SM00849">
    <property type="entry name" value="Lactamase_B"/>
    <property type="match status" value="1"/>
</dbReference>
<dbReference type="CDD" id="cd07713">
    <property type="entry name" value="DHPS-like_MBL-fold"/>
    <property type="match status" value="1"/>
</dbReference>
<organism evidence="2 3">
    <name type="scientific">Pontiella agarivorans</name>
    <dbReference type="NCBI Taxonomy" id="3038953"/>
    <lineage>
        <taxon>Bacteria</taxon>
        <taxon>Pseudomonadati</taxon>
        <taxon>Kiritimatiellota</taxon>
        <taxon>Kiritimatiellia</taxon>
        <taxon>Kiritimatiellales</taxon>
        <taxon>Pontiellaceae</taxon>
        <taxon>Pontiella</taxon>
    </lineage>
</organism>
<dbReference type="PANTHER" id="PTHR13754:SF13">
    <property type="entry name" value="METALLO-BETA-LACTAMASE SUPERFAMILY PROTEIN (AFU_ORTHOLOGUE AFUA_3G07630)"/>
    <property type="match status" value="1"/>
</dbReference>
<comment type="caution">
    <text evidence="2">The sequence shown here is derived from an EMBL/GenBank/DDBJ whole genome shotgun (WGS) entry which is preliminary data.</text>
</comment>
<evidence type="ECO:0000313" key="2">
    <source>
        <dbReference type="EMBL" id="MDZ8118006.1"/>
    </source>
</evidence>
<evidence type="ECO:0000313" key="3">
    <source>
        <dbReference type="Proteomes" id="UP001290861"/>
    </source>
</evidence>
<evidence type="ECO:0000259" key="1">
    <source>
        <dbReference type="SMART" id="SM00849"/>
    </source>
</evidence>
<protein>
    <submittedName>
        <fullName evidence="2">MBL fold metallo-hydrolase</fullName>
    </submittedName>
</protein>
<dbReference type="InterPro" id="IPR036866">
    <property type="entry name" value="RibonucZ/Hydroxyglut_hydro"/>
</dbReference>
<dbReference type="RefSeq" id="WP_322607806.1">
    <property type="nucleotide sequence ID" value="NZ_JARVCO010000007.1"/>
</dbReference>
<sequence length="305" mass="33107">MSLRKPPTGTLQGESFSWNGKSGGAFRGLQILVDNIAAEGLVAEHGFSVLIDAGGRKILMDTGQGHALEQNAAACGFELADADIFVLSHGHYDHTGAVDVVLGENPEIQVYGHPKIFSERFSIYPDRDPKEISMPSEQRLLVANLPDSHLHWVREPMEIAAGVGLTGPIPRSHALEDTGGPFFCDREGQRPDPIRDDMAMWIETPDGLLVVCGCCHSGLINTLDHIRNTTGGKRILGVIGGLHLKSASEERLAATVEALQKFAPAFMVPCHCTGATAVNYFRDHLDAEIISGFAGFNMRWRTNDE</sequence>
<name>A0ABU5MV92_9BACT</name>
<dbReference type="Gene3D" id="3.60.15.10">
    <property type="entry name" value="Ribonuclease Z/Hydroxyacylglutathione hydrolase-like"/>
    <property type="match status" value="1"/>
</dbReference>
<gene>
    <name evidence="2" type="ORF">P9H32_05140</name>
</gene>
<reference evidence="2 3" key="1">
    <citation type="journal article" date="2024" name="Appl. Environ. Microbiol.">
        <title>Pontiella agarivorans sp. nov., a novel marine anaerobic bacterium capable of degrading macroalgal polysaccharides and fixing nitrogen.</title>
        <authorList>
            <person name="Liu N."/>
            <person name="Kivenson V."/>
            <person name="Peng X."/>
            <person name="Cui Z."/>
            <person name="Lankiewicz T.S."/>
            <person name="Gosselin K.M."/>
            <person name="English C.J."/>
            <person name="Blair E.M."/>
            <person name="O'Malley M.A."/>
            <person name="Valentine D.L."/>
        </authorList>
    </citation>
    <scope>NUCLEOTIDE SEQUENCE [LARGE SCALE GENOMIC DNA]</scope>
    <source>
        <strain evidence="2 3">NLcol2</strain>
    </source>
</reference>